<dbReference type="EMBL" id="OZ035827">
    <property type="protein sequence ID" value="CAL1607295.1"/>
    <property type="molecule type" value="Genomic_DNA"/>
</dbReference>
<reference evidence="2 3" key="1">
    <citation type="submission" date="2024-04" db="EMBL/GenBank/DDBJ databases">
        <authorList>
            <person name="Waldvogel A.-M."/>
            <person name="Schoenle A."/>
        </authorList>
    </citation>
    <scope>NUCLEOTIDE SEQUENCE [LARGE SCALE GENOMIC DNA]</scope>
</reference>
<name>A0AAV2M1Z2_KNICA</name>
<sequence length="87" mass="9704">MADLGGVFSVRGNEPRPVSDLPLRRFPWMGFELFHLLLGLSRLLLLFVVESVMSVRAAEDADHARCMGLFLLQFVGECGGGREQGRR</sequence>
<evidence type="ECO:0000313" key="3">
    <source>
        <dbReference type="Proteomes" id="UP001497482"/>
    </source>
</evidence>
<evidence type="ECO:0000256" key="1">
    <source>
        <dbReference type="SAM" id="Phobius"/>
    </source>
</evidence>
<accession>A0AAV2M1Z2</accession>
<organism evidence="2 3">
    <name type="scientific">Knipowitschia caucasica</name>
    <name type="common">Caucasian dwarf goby</name>
    <name type="synonym">Pomatoschistus caucasicus</name>
    <dbReference type="NCBI Taxonomy" id="637954"/>
    <lineage>
        <taxon>Eukaryota</taxon>
        <taxon>Metazoa</taxon>
        <taxon>Chordata</taxon>
        <taxon>Craniata</taxon>
        <taxon>Vertebrata</taxon>
        <taxon>Euteleostomi</taxon>
        <taxon>Actinopterygii</taxon>
        <taxon>Neopterygii</taxon>
        <taxon>Teleostei</taxon>
        <taxon>Neoteleostei</taxon>
        <taxon>Acanthomorphata</taxon>
        <taxon>Gobiaria</taxon>
        <taxon>Gobiiformes</taxon>
        <taxon>Gobioidei</taxon>
        <taxon>Gobiidae</taxon>
        <taxon>Gobiinae</taxon>
        <taxon>Knipowitschia</taxon>
    </lineage>
</organism>
<keyword evidence="1" id="KW-1133">Transmembrane helix</keyword>
<feature type="transmembrane region" description="Helical" evidence="1">
    <location>
        <begin position="26"/>
        <end position="49"/>
    </location>
</feature>
<keyword evidence="1" id="KW-0812">Transmembrane</keyword>
<keyword evidence="1" id="KW-0472">Membrane</keyword>
<evidence type="ECO:0000313" key="2">
    <source>
        <dbReference type="EMBL" id="CAL1607295.1"/>
    </source>
</evidence>
<dbReference type="Proteomes" id="UP001497482">
    <property type="component" value="Chromosome 5"/>
</dbReference>
<protein>
    <submittedName>
        <fullName evidence="2">Uncharacterized protein</fullName>
    </submittedName>
</protein>
<keyword evidence="3" id="KW-1185">Reference proteome</keyword>
<dbReference type="AlphaFoldDB" id="A0AAV2M1Z2"/>
<proteinExistence type="predicted"/>
<gene>
    <name evidence="2" type="ORF">KC01_LOCUS34350</name>
</gene>